<protein>
    <submittedName>
        <fullName evidence="1">Uncharacterized protein</fullName>
    </submittedName>
</protein>
<evidence type="ECO:0000313" key="2">
    <source>
        <dbReference type="Proteomes" id="UP001501757"/>
    </source>
</evidence>
<keyword evidence="2" id="KW-1185">Reference proteome</keyword>
<reference evidence="1 2" key="1">
    <citation type="journal article" date="2019" name="Int. J. Syst. Evol. Microbiol.">
        <title>The Global Catalogue of Microorganisms (GCM) 10K type strain sequencing project: providing services to taxonomists for standard genome sequencing and annotation.</title>
        <authorList>
            <consortium name="The Broad Institute Genomics Platform"/>
            <consortium name="The Broad Institute Genome Sequencing Center for Infectious Disease"/>
            <person name="Wu L."/>
            <person name="Ma J."/>
        </authorList>
    </citation>
    <scope>NUCLEOTIDE SEQUENCE [LARGE SCALE GENOMIC DNA]</scope>
    <source>
        <strain evidence="1 2">JCM 13378</strain>
    </source>
</reference>
<organism evidence="1 2">
    <name type="scientific">Bowmanella denitrificans</name>
    <dbReference type="NCBI Taxonomy" id="366582"/>
    <lineage>
        <taxon>Bacteria</taxon>
        <taxon>Pseudomonadati</taxon>
        <taxon>Pseudomonadota</taxon>
        <taxon>Gammaproteobacteria</taxon>
        <taxon>Alteromonadales</taxon>
        <taxon>Alteromonadaceae</taxon>
        <taxon>Bowmanella</taxon>
    </lineage>
</organism>
<comment type="caution">
    <text evidence="1">The sequence shown here is derived from an EMBL/GenBank/DDBJ whole genome shotgun (WGS) entry which is preliminary data.</text>
</comment>
<gene>
    <name evidence="1" type="ORF">GCM10009092_07560</name>
</gene>
<accession>A0ABN0WSD2</accession>
<proteinExistence type="predicted"/>
<sequence>MISRQQQDLKQAPPSPEQGYRFTLAQLAVLRAPEQETDAGEEQDCVGFVRGEN</sequence>
<dbReference type="EMBL" id="BAAAEI010000006">
    <property type="protein sequence ID" value="GAA0345563.1"/>
    <property type="molecule type" value="Genomic_DNA"/>
</dbReference>
<evidence type="ECO:0000313" key="1">
    <source>
        <dbReference type="EMBL" id="GAA0345563.1"/>
    </source>
</evidence>
<name>A0ABN0WSD2_9ALTE</name>
<dbReference type="Proteomes" id="UP001501757">
    <property type="component" value="Unassembled WGS sequence"/>
</dbReference>
<dbReference type="RefSeq" id="WP_343841950.1">
    <property type="nucleotide sequence ID" value="NZ_BAAAEI010000006.1"/>
</dbReference>